<dbReference type="Gene3D" id="3.40.1140.10">
    <property type="match status" value="1"/>
</dbReference>
<name>A0A1M6J8F7_9ACTN</name>
<keyword evidence="3" id="KW-0742">SOS response</keyword>
<organism evidence="5 6">
    <name type="scientific">Tessaracoccus bendigoensis DSM 12906</name>
    <dbReference type="NCBI Taxonomy" id="1123357"/>
    <lineage>
        <taxon>Bacteria</taxon>
        <taxon>Bacillati</taxon>
        <taxon>Actinomycetota</taxon>
        <taxon>Actinomycetes</taxon>
        <taxon>Propionibacteriales</taxon>
        <taxon>Propionibacteriaceae</taxon>
        <taxon>Tessaracoccus</taxon>
    </lineage>
</organism>
<sequence length="1115" mass="123599">MTMLDTLFGLIPANSRMQQWVAEDLQLVNWGGYDGHHRIRFSPTATLLCGGSGSGKSTLMDAYIALMMPHTTPFNGASNGAVTGRPRGQEQRNIVSYGRGKLDESRDADGATRMRVLRGDGADTWTAVAMTWADQDGARFTAVRAWYIPSSARVLDDTVRIRGTSEGDFDLRRLEPAAGQRLVDSAVRGAGVETVGTDREFSSRLHTALGIGAAGAGSKAMSLLARIQAGQQITTVDDLYKKMVLEEPETMATADAVVAHFDGLDGTRNRMLTARQQVRALEPIRGIRTRIGAAAARMRLIDAVGNFADPDSLASLWQASRRQDLLHAVETELRARKLGADQAVRERQEIAKAAEAERDALSEVLRTSGGDRLDTAQRELRDVERRTAEVERQRARLEEALRSIDTEVRTARQFAALAEKARLALVDGDSRSSARDAYAEARAARSAIEKEIAGLEAERRQAEDRSGNIPAPLHESREQLARAAGLEVEELPFVGELVEVRTEYEPWREAFNLALGGFATTLLIDSDNVARFRTAINAVRTPVRLRYEGIAVGQPMSQPRDDRTLPGRLDYRATGFTGWLQERLVDRFNFFCVTAPEELRGHSTALTISGQMSQGNRGAHGGHGRANVLGFSNQHGLRDLAARIDDARRRLVDAIETLEAAVVTLDGLDARDAAYRVIVDLTWEQVDVEALEAEKRRWLGVIEEVTTGSPTIARIQQQIAKTSDKVTGLREDIGRAKHERDRIAARWGEVMEAVDAVDEILEAAGDAGIRLTDEQAGYLDRQFEVPDGERDASPSEELRRFDAALENAAGRLAADQRAARDSLVEQRETLRRTLTTFLDRWPNPNLLPDPDASLADFERILADLEASGLHELEAEWRDSLLSLSGNDLTNLDSTLSRSLREIRERIEPINLIMQDLPFYDDEHRLQIATRENQSAVRARFRRELRDVRGLIEAAGTEEERELAYTRMSRLIDRIRRGAPDFADLIDVRNHVRVSAERIGATTKRHVALYDHIGEKSGGESQELIAFIVGAALRYQLGDAGAERPRYAPVFLDEALIKADAHFTARAIGAWRGLGFQLIIGAPNDKYSAIEPHVDVEYDILKDTRGRSWARPKVAL</sequence>
<dbReference type="GO" id="GO:0000731">
    <property type="term" value="P:DNA synthesis involved in DNA repair"/>
    <property type="evidence" value="ECO:0007669"/>
    <property type="project" value="TreeGrafter"/>
</dbReference>
<dbReference type="InterPro" id="IPR027417">
    <property type="entry name" value="P-loop_NTPase"/>
</dbReference>
<evidence type="ECO:0000313" key="6">
    <source>
        <dbReference type="Proteomes" id="UP000184512"/>
    </source>
</evidence>
<keyword evidence="2" id="KW-0234">DNA repair</keyword>
<dbReference type="Proteomes" id="UP000184512">
    <property type="component" value="Unassembled WGS sequence"/>
</dbReference>
<dbReference type="EMBL" id="FQZG01000048">
    <property type="protein sequence ID" value="SHJ42947.1"/>
    <property type="molecule type" value="Genomic_DNA"/>
</dbReference>
<dbReference type="PANTHER" id="PTHR32182:SF0">
    <property type="entry name" value="DNA REPLICATION AND REPAIR PROTEIN RECF"/>
    <property type="match status" value="1"/>
</dbReference>
<evidence type="ECO:0000256" key="4">
    <source>
        <dbReference type="SAM" id="Coils"/>
    </source>
</evidence>
<reference evidence="5 6" key="1">
    <citation type="submission" date="2016-11" db="EMBL/GenBank/DDBJ databases">
        <authorList>
            <person name="Jaros S."/>
            <person name="Januszkiewicz K."/>
            <person name="Wedrychowicz H."/>
        </authorList>
    </citation>
    <scope>NUCLEOTIDE SEQUENCE [LARGE SCALE GENOMIC DNA]</scope>
    <source>
        <strain evidence="5 6">DSM 12906</strain>
    </source>
</reference>
<dbReference type="GO" id="GO:0009432">
    <property type="term" value="P:SOS response"/>
    <property type="evidence" value="ECO:0007669"/>
    <property type="project" value="UniProtKB-KW"/>
</dbReference>
<accession>A0A1M6J8F7</accession>
<evidence type="ECO:0000256" key="1">
    <source>
        <dbReference type="ARBA" id="ARBA00022763"/>
    </source>
</evidence>
<dbReference type="Pfam" id="PF13555">
    <property type="entry name" value="AAA_29"/>
    <property type="match status" value="1"/>
</dbReference>
<evidence type="ECO:0000313" key="5">
    <source>
        <dbReference type="EMBL" id="SHJ42947.1"/>
    </source>
</evidence>
<protein>
    <submittedName>
        <fullName evidence="5">Uncharacterized protein YPO0396</fullName>
    </submittedName>
</protein>
<evidence type="ECO:0000256" key="3">
    <source>
        <dbReference type="ARBA" id="ARBA00023236"/>
    </source>
</evidence>
<dbReference type="AlphaFoldDB" id="A0A1M6J8F7"/>
<keyword evidence="6" id="KW-1185">Reference proteome</keyword>
<dbReference type="SUPFAM" id="SSF52540">
    <property type="entry name" value="P-loop containing nucleoside triphosphate hydrolases"/>
    <property type="match status" value="1"/>
</dbReference>
<gene>
    <name evidence="5" type="ORF">SAMN02745244_02483</name>
</gene>
<dbReference type="OrthoDB" id="174137at2"/>
<dbReference type="Pfam" id="PF13558">
    <property type="entry name" value="SbcC_Walker_B"/>
    <property type="match status" value="1"/>
</dbReference>
<dbReference type="STRING" id="1123357.SAMN02745244_02483"/>
<evidence type="ECO:0000256" key="2">
    <source>
        <dbReference type="ARBA" id="ARBA00023204"/>
    </source>
</evidence>
<proteinExistence type="predicted"/>
<dbReference type="PANTHER" id="PTHR32182">
    <property type="entry name" value="DNA REPLICATION AND REPAIR PROTEIN RECF"/>
    <property type="match status" value="1"/>
</dbReference>
<feature type="coiled-coil region" evidence="4">
    <location>
        <begin position="438"/>
        <end position="465"/>
    </location>
</feature>
<keyword evidence="4" id="KW-0175">Coiled coil</keyword>
<dbReference type="GO" id="GO:0006302">
    <property type="term" value="P:double-strand break repair"/>
    <property type="evidence" value="ECO:0007669"/>
    <property type="project" value="TreeGrafter"/>
</dbReference>
<keyword evidence="1" id="KW-0227">DNA damage</keyword>
<feature type="coiled-coil region" evidence="4">
    <location>
        <begin position="373"/>
        <end position="407"/>
    </location>
</feature>